<reference evidence="2 3" key="1">
    <citation type="submission" date="2017-10" db="EMBL/GenBank/DDBJ databases">
        <authorList>
            <person name="Banno H."/>
            <person name="Chua N.-H."/>
        </authorList>
    </citation>
    <scope>NUCLEOTIDE SEQUENCE [LARGE SCALE GENOMIC DNA]</scope>
    <source>
        <strain evidence="2">Vibrio tapetis CECT4600</strain>
    </source>
</reference>
<evidence type="ECO:0000256" key="1">
    <source>
        <dbReference type="SAM" id="Phobius"/>
    </source>
</evidence>
<keyword evidence="1" id="KW-1133">Transmembrane helix</keyword>
<evidence type="ECO:0000313" key="2">
    <source>
        <dbReference type="EMBL" id="SON51782.1"/>
    </source>
</evidence>
<feature type="transmembrane region" description="Helical" evidence="1">
    <location>
        <begin position="12"/>
        <end position="33"/>
    </location>
</feature>
<organism evidence="2 3">
    <name type="scientific">Vibrio tapetis subsp. tapetis</name>
    <dbReference type="NCBI Taxonomy" id="1671868"/>
    <lineage>
        <taxon>Bacteria</taxon>
        <taxon>Pseudomonadati</taxon>
        <taxon>Pseudomonadota</taxon>
        <taxon>Gammaproteobacteria</taxon>
        <taxon>Vibrionales</taxon>
        <taxon>Vibrionaceae</taxon>
        <taxon>Vibrio</taxon>
    </lineage>
</organism>
<dbReference type="AlphaFoldDB" id="A0A2N8ZIP9"/>
<sequence>MMERNGHAILQAAIANGIFNCFKQLAAFLPLAIEQMRRKLMRLRKWNQVVRQGLGVVGYFVIHQTCPTA</sequence>
<keyword evidence="3" id="KW-1185">Reference proteome</keyword>
<protein>
    <submittedName>
        <fullName evidence="2">Uncharacterized protein</fullName>
    </submittedName>
</protein>
<name>A0A2N8ZIP9_9VIBR</name>
<keyword evidence="1" id="KW-0472">Membrane</keyword>
<gene>
    <name evidence="2" type="ORF">VTAP4600_B0171</name>
</gene>
<proteinExistence type="predicted"/>
<keyword evidence="1" id="KW-0812">Transmembrane</keyword>
<dbReference type="EMBL" id="LT960612">
    <property type="protein sequence ID" value="SON51782.1"/>
    <property type="molecule type" value="Genomic_DNA"/>
</dbReference>
<dbReference type="Proteomes" id="UP000235828">
    <property type="component" value="Chromosome B"/>
</dbReference>
<dbReference type="KEGG" id="vta:B0171"/>
<evidence type="ECO:0000313" key="3">
    <source>
        <dbReference type="Proteomes" id="UP000235828"/>
    </source>
</evidence>
<accession>A0A2N8ZIP9</accession>